<gene>
    <name evidence="3" type="ORF">AB0E89_15585</name>
</gene>
<organism evidence="3 4">
    <name type="scientific">Streptomyces sp. 900129855</name>
    <dbReference type="NCBI Taxonomy" id="3155129"/>
    <lineage>
        <taxon>Bacteria</taxon>
        <taxon>Bacillati</taxon>
        <taxon>Actinomycetota</taxon>
        <taxon>Actinomycetes</taxon>
        <taxon>Kitasatosporales</taxon>
        <taxon>Streptomycetaceae</taxon>
        <taxon>Streptomyces</taxon>
    </lineage>
</organism>
<evidence type="ECO:0000313" key="4">
    <source>
        <dbReference type="Proteomes" id="UP001550739"/>
    </source>
</evidence>
<dbReference type="PANTHER" id="PTHR43244:SF1">
    <property type="entry name" value="5,10-METHYLENETETRAHYDROMETHANOPTERIN REDUCTASE"/>
    <property type="match status" value="1"/>
</dbReference>
<proteinExistence type="predicted"/>
<dbReference type="InterPro" id="IPR019922">
    <property type="entry name" value="Lucif-like_OxRdatse_MSMEG_4141"/>
</dbReference>
<dbReference type="InterPro" id="IPR011251">
    <property type="entry name" value="Luciferase-like_dom"/>
</dbReference>
<dbReference type="Pfam" id="PF00296">
    <property type="entry name" value="Bac_luciferase"/>
    <property type="match status" value="1"/>
</dbReference>
<dbReference type="InterPro" id="IPR050564">
    <property type="entry name" value="F420-G6PD/mer"/>
</dbReference>
<dbReference type="Proteomes" id="UP001550739">
    <property type="component" value="Unassembled WGS sequence"/>
</dbReference>
<keyword evidence="4" id="KW-1185">Reference proteome</keyword>
<dbReference type="Gene3D" id="3.20.20.30">
    <property type="entry name" value="Luciferase-like domain"/>
    <property type="match status" value="1"/>
</dbReference>
<accession>A0ABV2ZHF0</accession>
<feature type="domain" description="Luciferase-like" evidence="2">
    <location>
        <begin position="30"/>
        <end position="282"/>
    </location>
</feature>
<dbReference type="NCBIfam" id="TIGR03620">
    <property type="entry name" value="F420_MSMEG_4141"/>
    <property type="match status" value="1"/>
</dbReference>
<comment type="caution">
    <text evidence="3">The sequence shown here is derived from an EMBL/GenBank/DDBJ whole genome shotgun (WGS) entry which is preliminary data.</text>
</comment>
<dbReference type="RefSeq" id="WP_361702666.1">
    <property type="nucleotide sequence ID" value="NZ_JBEZVE010000007.1"/>
</dbReference>
<reference evidence="3 4" key="1">
    <citation type="submission" date="2024-06" db="EMBL/GenBank/DDBJ databases">
        <title>The Natural Products Discovery Center: Release of the First 8490 Sequenced Strains for Exploring Actinobacteria Biosynthetic Diversity.</title>
        <authorList>
            <person name="Kalkreuter E."/>
            <person name="Kautsar S.A."/>
            <person name="Yang D."/>
            <person name="Bader C.D."/>
            <person name="Teijaro C.N."/>
            <person name="Fluegel L."/>
            <person name="Davis C.M."/>
            <person name="Simpson J.R."/>
            <person name="Lauterbach L."/>
            <person name="Steele A.D."/>
            <person name="Gui C."/>
            <person name="Meng S."/>
            <person name="Li G."/>
            <person name="Viehrig K."/>
            <person name="Ye F."/>
            <person name="Su P."/>
            <person name="Kiefer A.F."/>
            <person name="Nichols A."/>
            <person name="Cepeda A.J."/>
            <person name="Yan W."/>
            <person name="Fan B."/>
            <person name="Jiang Y."/>
            <person name="Adhikari A."/>
            <person name="Zheng C.-J."/>
            <person name="Schuster L."/>
            <person name="Cowan T.M."/>
            <person name="Smanski M.J."/>
            <person name="Chevrette M.G."/>
            <person name="De Carvalho L.P.S."/>
            <person name="Shen B."/>
        </authorList>
    </citation>
    <scope>NUCLEOTIDE SEQUENCE [LARGE SCALE GENOMIC DNA]</scope>
    <source>
        <strain evidence="3 4">NPDC033843</strain>
    </source>
</reference>
<dbReference type="SUPFAM" id="SSF51679">
    <property type="entry name" value="Bacterial luciferase-like"/>
    <property type="match status" value="1"/>
</dbReference>
<dbReference type="CDD" id="cd01097">
    <property type="entry name" value="Tetrahydromethanopterin_reductase"/>
    <property type="match status" value="1"/>
</dbReference>
<evidence type="ECO:0000313" key="3">
    <source>
        <dbReference type="EMBL" id="MEU3781984.1"/>
    </source>
</evidence>
<dbReference type="PANTHER" id="PTHR43244">
    <property type="match status" value="1"/>
</dbReference>
<dbReference type="EMBL" id="JBEZVE010000007">
    <property type="protein sequence ID" value="MEU3781984.1"/>
    <property type="molecule type" value="Genomic_DNA"/>
</dbReference>
<evidence type="ECO:0000256" key="1">
    <source>
        <dbReference type="ARBA" id="ARBA00023002"/>
    </source>
</evidence>
<name>A0ABV2ZHF0_9ACTN</name>
<protein>
    <submittedName>
        <fullName evidence="3">TIGR03620 family F420-dependent LLM class oxidoreductase</fullName>
    </submittedName>
</protein>
<dbReference type="InterPro" id="IPR036661">
    <property type="entry name" value="Luciferase-like_sf"/>
</dbReference>
<evidence type="ECO:0000259" key="2">
    <source>
        <dbReference type="Pfam" id="PF00296"/>
    </source>
</evidence>
<keyword evidence="1" id="KW-0560">Oxidoreductase</keyword>
<sequence>MSTGELIQSTRRRLGRVGVLLDTRLDGPLPPAQVQREMLARVEEMGYGSAWTNEAIGGKDVFAQLGIWLAATDRMVVGSSIANMWARPGRTMHGAAAVLADGYPGRFVLGIGTGKAFQADAVGLRYDRPLTQLRDYLDQMEAPPLSIAPPPGAQYPRLLAGVGPKMLALAGERADGALPAALPPERIAAVREALGPNKLLIQSLAVVPDTDRQRARDLARIIVRAIVKRAEKQYVRTLGQLGFTEEEVTGLDDRVLDALVVYGNETVIAKRVGEYLDAGADHVVISAAATDLVTVTDHYERLAPAVLGS</sequence>